<dbReference type="STRING" id="1968527.B5M47_02585"/>
<dbReference type="EMBL" id="MZGJ01000013">
    <property type="protein sequence ID" value="OQX50927.1"/>
    <property type="molecule type" value="Genomic_DNA"/>
</dbReference>
<dbReference type="Proteomes" id="UP000192520">
    <property type="component" value="Unassembled WGS sequence"/>
</dbReference>
<proteinExistence type="predicted"/>
<gene>
    <name evidence="1" type="ORF">B5M47_02585</name>
</gene>
<organism evidence="1 2">
    <name type="scientific">candidate division CPR3 bacterium 4484_211</name>
    <dbReference type="NCBI Taxonomy" id="1968527"/>
    <lineage>
        <taxon>Bacteria</taxon>
        <taxon>Bacteria division CPR3</taxon>
    </lineage>
</organism>
<dbReference type="InterPro" id="IPR027417">
    <property type="entry name" value="P-loop_NTPase"/>
</dbReference>
<dbReference type="AlphaFoldDB" id="A0A1W9NXP1"/>
<dbReference type="InterPro" id="IPR050238">
    <property type="entry name" value="DNA_Rep/Repair_Clamp_Loader"/>
</dbReference>
<dbReference type="SUPFAM" id="SSF52540">
    <property type="entry name" value="P-loop containing nucleoside triphosphate hydrolases"/>
    <property type="match status" value="1"/>
</dbReference>
<accession>A0A1W9NXP1</accession>
<dbReference type="PANTHER" id="PTHR11669">
    <property type="entry name" value="REPLICATION FACTOR C / DNA POLYMERASE III GAMMA-TAU SUBUNIT"/>
    <property type="match status" value="1"/>
</dbReference>
<name>A0A1W9NXP1_UNCC3</name>
<protein>
    <recommendedName>
        <fullName evidence="3">DNA polymerase III subunit delta</fullName>
    </recommendedName>
</protein>
<reference evidence="2" key="1">
    <citation type="submission" date="2017-03" db="EMBL/GenBank/DDBJ databases">
        <title>Novel pathways for hydrocarbon cycling and metabolic interdependencies in hydrothermal sediment communities.</title>
        <authorList>
            <person name="Dombrowski N."/>
            <person name="Seitz K."/>
            <person name="Teske A."/>
            <person name="Baker B."/>
        </authorList>
    </citation>
    <scope>NUCLEOTIDE SEQUENCE [LARGE SCALE GENOMIC DNA]</scope>
</reference>
<dbReference type="Gene3D" id="3.40.50.300">
    <property type="entry name" value="P-loop containing nucleotide triphosphate hydrolases"/>
    <property type="match status" value="1"/>
</dbReference>
<sequence length="236" mass="26892">MSRSYLLISRHTNILASPSPDLKIIAPSISGSIGIRQAQELIQWAYLKPYRQRSKCALVVRADQATTEAQNSLLKLLEEPPENTNLILIARRRTVLLPTIISRCQTVRWEKLSLEQQTNLLKTLHLPIPFFPSDKLSKELPPDKAEFLKILSEPKLVSAFRWIAAITSSKTRQEIIELLNQALVQLHHQKPLGQNLILLLDKIEKTKQLILKNANEKLALENLVLEIYARNSTQES</sequence>
<evidence type="ECO:0000313" key="1">
    <source>
        <dbReference type="EMBL" id="OQX50927.1"/>
    </source>
</evidence>
<evidence type="ECO:0000313" key="2">
    <source>
        <dbReference type="Proteomes" id="UP000192520"/>
    </source>
</evidence>
<dbReference type="Pfam" id="PF13177">
    <property type="entry name" value="DNA_pol3_delta2"/>
    <property type="match status" value="1"/>
</dbReference>
<dbReference type="GO" id="GO:0006261">
    <property type="term" value="P:DNA-templated DNA replication"/>
    <property type="evidence" value="ECO:0007669"/>
    <property type="project" value="TreeGrafter"/>
</dbReference>
<evidence type="ECO:0008006" key="3">
    <source>
        <dbReference type="Google" id="ProtNLM"/>
    </source>
</evidence>
<comment type="caution">
    <text evidence="1">The sequence shown here is derived from an EMBL/GenBank/DDBJ whole genome shotgun (WGS) entry which is preliminary data.</text>
</comment>
<dbReference type="PANTHER" id="PTHR11669:SF8">
    <property type="entry name" value="DNA POLYMERASE III SUBUNIT DELTA"/>
    <property type="match status" value="1"/>
</dbReference>